<gene>
    <name evidence="9" type="ORF">ONB1V03_LOCUS9923</name>
</gene>
<protein>
    <submittedName>
        <fullName evidence="9">Uncharacterized protein</fullName>
    </submittedName>
</protein>
<evidence type="ECO:0000259" key="8">
    <source>
        <dbReference type="Pfam" id="PF08033"/>
    </source>
</evidence>
<dbReference type="Proteomes" id="UP000728032">
    <property type="component" value="Unassembled WGS sequence"/>
</dbReference>
<feature type="compositionally biased region" description="Pro residues" evidence="4">
    <location>
        <begin position="269"/>
        <end position="282"/>
    </location>
</feature>
<dbReference type="InterPro" id="IPR006896">
    <property type="entry name" value="Sec23/24_trunk_dom"/>
</dbReference>
<dbReference type="SUPFAM" id="SSF81811">
    <property type="entry name" value="Helical domain of Sec23/24"/>
    <property type="match status" value="1"/>
</dbReference>
<proteinExistence type="inferred from homology"/>
<feature type="compositionally biased region" description="Pro residues" evidence="4">
    <location>
        <begin position="59"/>
        <end position="72"/>
    </location>
</feature>
<dbReference type="AlphaFoldDB" id="A0A7R9QPP6"/>
<dbReference type="Pfam" id="PF04815">
    <property type="entry name" value="Sec23_helical"/>
    <property type="match status" value="1"/>
</dbReference>
<dbReference type="InterPro" id="IPR050550">
    <property type="entry name" value="SEC23_SEC24_subfamily"/>
</dbReference>
<evidence type="ECO:0000256" key="1">
    <source>
        <dbReference type="ARBA" id="ARBA00008334"/>
    </source>
</evidence>
<dbReference type="Pfam" id="PF04811">
    <property type="entry name" value="Sec23_trunk"/>
    <property type="match status" value="1"/>
</dbReference>
<feature type="domain" description="Zinc finger Sec23/Sec24-type" evidence="5">
    <location>
        <begin position="450"/>
        <end position="488"/>
    </location>
</feature>
<dbReference type="PANTHER" id="PTHR13803">
    <property type="entry name" value="SEC24-RELATED PROTEIN"/>
    <property type="match status" value="1"/>
</dbReference>
<dbReference type="InterPro" id="IPR036175">
    <property type="entry name" value="Sec23/24_helical_dom_sf"/>
</dbReference>
<feature type="compositionally biased region" description="Polar residues" evidence="4">
    <location>
        <begin position="86"/>
        <end position="143"/>
    </location>
</feature>
<feature type="domain" description="Sec23/Sec24 helical" evidence="7">
    <location>
        <begin position="897"/>
        <end position="999"/>
    </location>
</feature>
<evidence type="ECO:0000313" key="10">
    <source>
        <dbReference type="Proteomes" id="UP000728032"/>
    </source>
</evidence>
<dbReference type="OrthoDB" id="49016at2759"/>
<dbReference type="SUPFAM" id="SSF81995">
    <property type="entry name" value="beta-sandwich domain of Sec23/24"/>
    <property type="match status" value="1"/>
</dbReference>
<dbReference type="Gene3D" id="3.40.50.410">
    <property type="entry name" value="von Willebrand factor, type A domain"/>
    <property type="match status" value="1"/>
</dbReference>
<name>A0A7R9QPP6_9ACAR</name>
<feature type="domain" description="Sec23/Sec24 trunk" evidence="6">
    <location>
        <begin position="543"/>
        <end position="782"/>
    </location>
</feature>
<dbReference type="GO" id="GO:0000149">
    <property type="term" value="F:SNARE binding"/>
    <property type="evidence" value="ECO:0007669"/>
    <property type="project" value="TreeGrafter"/>
</dbReference>
<dbReference type="SUPFAM" id="SSF82919">
    <property type="entry name" value="Zn-finger domain of Sec23/24"/>
    <property type="match status" value="1"/>
</dbReference>
<dbReference type="Pfam" id="PF04810">
    <property type="entry name" value="zf-Sec23_Sec24"/>
    <property type="match status" value="1"/>
</dbReference>
<dbReference type="InterPro" id="IPR006900">
    <property type="entry name" value="Sec23/24_helical_dom"/>
</dbReference>
<accession>A0A7R9QPP6</accession>
<evidence type="ECO:0000256" key="2">
    <source>
        <dbReference type="ARBA" id="ARBA00022448"/>
    </source>
</evidence>
<evidence type="ECO:0000259" key="6">
    <source>
        <dbReference type="Pfam" id="PF04811"/>
    </source>
</evidence>
<feature type="compositionally biased region" description="Polar residues" evidence="4">
    <location>
        <begin position="184"/>
        <end position="268"/>
    </location>
</feature>
<evidence type="ECO:0000256" key="4">
    <source>
        <dbReference type="SAM" id="MobiDB-lite"/>
    </source>
</evidence>
<dbReference type="InterPro" id="IPR036465">
    <property type="entry name" value="vWFA_dom_sf"/>
</dbReference>
<evidence type="ECO:0000313" key="9">
    <source>
        <dbReference type="EMBL" id="CAD7653266.1"/>
    </source>
</evidence>
<dbReference type="Gene3D" id="2.60.40.1670">
    <property type="entry name" value="beta-sandwich domain of Sec23/24"/>
    <property type="match status" value="1"/>
</dbReference>
<dbReference type="GO" id="GO:0008270">
    <property type="term" value="F:zinc ion binding"/>
    <property type="evidence" value="ECO:0007669"/>
    <property type="project" value="InterPro"/>
</dbReference>
<sequence length="1123" mass="124548">MSFSAMDQQLYYQQNTNHMPQQTLQPQYYQQNGSAAPMPMSSANHTYYGNQTNMSSLPPNQPMSQPRPPPQKTIPSMATGLPPQDVLQSQRSPQFAQSSALQEPPQQMNNLSDQMSNISLGGSQPQGFPSHNGLQSPQQTSSVPLAGQPYPLPQSHAPPLHSQPAPQQQSLQQPPQQRPLDPNVGQQSWSRPPMPSHQSQQIPSPDSWNSGAVQTSGSSAPPPTQQSFPNTNSLPPYQQQRGPQSLPPQSMAQQMPPLSNQMRPSLPNQMPPPMSAGYPPPATQGMQGMPQMSAQMPPMSGMPPQGMQQQGMGRYGPQATPGAPQQPMGPPQNNYQQQSQQRLDPEAMPSVVQVIEEDKHKFENNDNVLFTTSIPASVPPLVTTVYDNELSVSNDGGCARPHHIRSTVYQVPIAEDTLKMTSIPLAIVIQPFDDSEVDSRNVVPITNSEIIRCNRCKAYMNPYMRFIDGGRRFQCSLCHHVTEVNSSYFANLDHTGQRLDKFNRPELFLGSYEFRATDEYCRNGVLNARRPHIIFAMELTATSKPILHHLSTHLSDIIRNSLPRDPLNSESPPPLVGFLTYNSKIQIYDIINNGHSHIICDVSSTFPPLTTFLVDPLVHFEQIESFLQSLPSLYANEELETQTVLGPVIEAALLTAQVDTGNWFSGQPNANSPSMPVGKVYMFHCTLPNFGTDAETPGRLKPRWTTSPDEIRKLLGTDKEKTILSPDSNKYYVGLGQRCVTEFASGVELFLFPPINGAFLDVATLGELVRLTGTGTIYKYFNDFSDRFLIDLRYSLRSTFAFDAIMKVRTSTGVRPHDYIGNYYSRTTSDIECAAINTGCNIAVELKYDDKLPEDEFVVIQVAILYTGISGERRVRVHNMALSTCQQVADIYRNACCDTTINVLVRQAVSTLRNGDKTVQQSKELLINRAISILTAYRRHCAQPGSSLGQLILPEALKLLPMYICGALKCDAIDGGPEMTPDDKAFSQIKLIGAPLSLSQVILYPRVLKIEYDETRAHLKSTQIRCSTHKLSDANALAYLLENGFYILLFIPNTIGGHNQFLSAVFGSHVDSISKIQPELASKEILLFFRQLLCYPGDSGKLEGPSYVDLLCHLHREIRTQLN</sequence>
<dbReference type="Gene3D" id="2.30.30.380">
    <property type="entry name" value="Zn-finger domain of Sec23/24"/>
    <property type="match status" value="1"/>
</dbReference>
<dbReference type="GO" id="GO:0006886">
    <property type="term" value="P:intracellular protein transport"/>
    <property type="evidence" value="ECO:0007669"/>
    <property type="project" value="InterPro"/>
</dbReference>
<keyword evidence="2" id="KW-0813">Transport</keyword>
<dbReference type="EMBL" id="OC921277">
    <property type="protein sequence ID" value="CAD7653266.1"/>
    <property type="molecule type" value="Genomic_DNA"/>
</dbReference>
<dbReference type="InterPro" id="IPR029006">
    <property type="entry name" value="ADF-H/Gelsolin-like_dom_sf"/>
</dbReference>
<dbReference type="Gene3D" id="3.40.20.10">
    <property type="entry name" value="Severin"/>
    <property type="match status" value="1"/>
</dbReference>
<dbReference type="InterPro" id="IPR006895">
    <property type="entry name" value="Znf_Sec23_Sec24"/>
</dbReference>
<dbReference type="Gene3D" id="1.20.120.730">
    <property type="entry name" value="Sec23/Sec24 helical domain"/>
    <property type="match status" value="1"/>
</dbReference>
<feature type="compositionally biased region" description="Polar residues" evidence="4">
    <location>
        <begin position="41"/>
        <end position="57"/>
    </location>
</feature>
<comment type="similarity">
    <text evidence="1">Belongs to the SEC23/SEC24 family. SEC24 subfamily.</text>
</comment>
<feature type="compositionally biased region" description="Low complexity" evidence="4">
    <location>
        <begin position="157"/>
        <end position="175"/>
    </location>
</feature>
<dbReference type="InterPro" id="IPR012990">
    <property type="entry name" value="Beta-sandwich_Sec23_24"/>
</dbReference>
<keyword evidence="3" id="KW-0653">Protein transport</keyword>
<keyword evidence="10" id="KW-1185">Reference proteome</keyword>
<dbReference type="InterPro" id="IPR036174">
    <property type="entry name" value="Znf_Sec23_Sec24_sf"/>
</dbReference>
<dbReference type="SUPFAM" id="SSF53300">
    <property type="entry name" value="vWA-like"/>
    <property type="match status" value="1"/>
</dbReference>
<dbReference type="EMBL" id="CAJPVJ010006452">
    <property type="protein sequence ID" value="CAG2170453.1"/>
    <property type="molecule type" value="Genomic_DNA"/>
</dbReference>
<dbReference type="PANTHER" id="PTHR13803:SF4">
    <property type="entry name" value="SECRETORY 24CD, ISOFORM C"/>
    <property type="match status" value="1"/>
</dbReference>
<reference evidence="9" key="1">
    <citation type="submission" date="2020-11" db="EMBL/GenBank/DDBJ databases">
        <authorList>
            <person name="Tran Van P."/>
        </authorList>
    </citation>
    <scope>NUCLEOTIDE SEQUENCE</scope>
</reference>
<feature type="compositionally biased region" description="Low complexity" evidence="4">
    <location>
        <begin position="284"/>
        <end position="341"/>
    </location>
</feature>
<feature type="region of interest" description="Disordered" evidence="4">
    <location>
        <begin position="31"/>
        <end position="344"/>
    </location>
</feature>
<dbReference type="GO" id="GO:0070971">
    <property type="term" value="C:endoplasmic reticulum exit site"/>
    <property type="evidence" value="ECO:0007669"/>
    <property type="project" value="TreeGrafter"/>
</dbReference>
<evidence type="ECO:0000259" key="7">
    <source>
        <dbReference type="Pfam" id="PF04815"/>
    </source>
</evidence>
<evidence type="ECO:0000256" key="3">
    <source>
        <dbReference type="ARBA" id="ARBA00022927"/>
    </source>
</evidence>
<organism evidence="9">
    <name type="scientific">Oppiella nova</name>
    <dbReference type="NCBI Taxonomy" id="334625"/>
    <lineage>
        <taxon>Eukaryota</taxon>
        <taxon>Metazoa</taxon>
        <taxon>Ecdysozoa</taxon>
        <taxon>Arthropoda</taxon>
        <taxon>Chelicerata</taxon>
        <taxon>Arachnida</taxon>
        <taxon>Acari</taxon>
        <taxon>Acariformes</taxon>
        <taxon>Sarcoptiformes</taxon>
        <taxon>Oribatida</taxon>
        <taxon>Brachypylina</taxon>
        <taxon>Oppioidea</taxon>
        <taxon>Oppiidae</taxon>
        <taxon>Oppiella</taxon>
    </lineage>
</organism>
<dbReference type="Pfam" id="PF08033">
    <property type="entry name" value="Sec23_BS"/>
    <property type="match status" value="1"/>
</dbReference>
<evidence type="ECO:0000259" key="5">
    <source>
        <dbReference type="Pfam" id="PF04810"/>
    </source>
</evidence>
<feature type="domain" description="Sec23/Sec24 beta-sandwich" evidence="8">
    <location>
        <begin position="801"/>
        <end position="884"/>
    </location>
</feature>
<dbReference type="GO" id="GO:0090110">
    <property type="term" value="P:COPII-coated vesicle cargo loading"/>
    <property type="evidence" value="ECO:0007669"/>
    <property type="project" value="TreeGrafter"/>
</dbReference>
<dbReference type="GO" id="GO:0030127">
    <property type="term" value="C:COPII vesicle coat"/>
    <property type="evidence" value="ECO:0007669"/>
    <property type="project" value="InterPro"/>
</dbReference>